<dbReference type="GO" id="GO:0008725">
    <property type="term" value="F:DNA-3-methyladenine glycosylase activity"/>
    <property type="evidence" value="ECO:0007669"/>
    <property type="project" value="TreeGrafter"/>
</dbReference>
<dbReference type="FunFam" id="1.10.340.30:FF:000004">
    <property type="entry name" value="DNA-3-methyladenine glycosylase II"/>
    <property type="match status" value="1"/>
</dbReference>
<evidence type="ECO:0000256" key="4">
    <source>
        <dbReference type="SAM" id="MobiDB-lite"/>
    </source>
</evidence>
<dbReference type="CDD" id="cd00056">
    <property type="entry name" value="ENDO3c"/>
    <property type="match status" value="1"/>
</dbReference>
<dbReference type="SMART" id="SM00478">
    <property type="entry name" value="ENDO3c"/>
    <property type="match status" value="1"/>
</dbReference>
<evidence type="ECO:0000256" key="3">
    <source>
        <dbReference type="ARBA" id="ARBA00023204"/>
    </source>
</evidence>
<accession>A0A1D1Y3U6</accession>
<dbReference type="GO" id="GO:0043916">
    <property type="term" value="F:DNA-7-methylguanine glycosylase activity"/>
    <property type="evidence" value="ECO:0007669"/>
    <property type="project" value="TreeGrafter"/>
</dbReference>
<feature type="compositionally biased region" description="Low complexity" evidence="4">
    <location>
        <begin position="60"/>
        <end position="75"/>
    </location>
</feature>
<sequence length="457" mass="48595">MSAPFPSPSPVEVALPPSHPSTKTARSSPPSAAAPASVEHIPAAGSTSYPSSPTARAKSDPSSATAAPSADSACAGTTRAPMKIPSRPRKTRKLALSATAPQGGVKAEAGDGSFALVVAKGGAAPVEINNRTPGMYCVLPRPLSADGEVAAAVRRLRAADPQLARVMDAREAPVFQTLHPPFHALARSILYQQLAFKAAASIYSRFLALCGGEAGVVPETVLGLTPHQLRQIGVSARKASYLHDLANKYRNGILSDSSIVALDDKSLFTMLTMVKGIGPWSVHMFMIFSLHRPDVLPVGDLGVRKGVQLLYGLETLPRPSQMEQLCERWKPYRSVGAWYMWRLIEAKGAPAALATVPPNVAALANGAGGEGGVDGASLAVGVPPALTPLPQHQHLHPQHQHLSRLQHPHPHQDQHPHPHQHHQQLQMQPQLVDAIQSVPNLGFHKLLGELEKSWTLP</sequence>
<name>A0A1D1Y3U6_9ARAE</name>
<dbReference type="InterPro" id="IPR011257">
    <property type="entry name" value="DNA_glycosylase"/>
</dbReference>
<dbReference type="PANTHER" id="PTHR43003:SF5">
    <property type="entry name" value="DNA-3-METHYLADENINE GLYCOSYLASE"/>
    <property type="match status" value="1"/>
</dbReference>
<reference evidence="6" key="1">
    <citation type="submission" date="2015-07" db="EMBL/GenBank/DDBJ databases">
        <title>Transcriptome Assembly of Anthurium amnicola.</title>
        <authorList>
            <person name="Suzuki J."/>
        </authorList>
    </citation>
    <scope>NUCLEOTIDE SEQUENCE</scope>
</reference>
<dbReference type="SUPFAM" id="SSF48150">
    <property type="entry name" value="DNA-glycosylase"/>
    <property type="match status" value="1"/>
</dbReference>
<dbReference type="Gene3D" id="1.10.340.30">
    <property type="entry name" value="Hypothetical protein, domain 2"/>
    <property type="match status" value="1"/>
</dbReference>
<evidence type="ECO:0000256" key="2">
    <source>
        <dbReference type="ARBA" id="ARBA00022763"/>
    </source>
</evidence>
<dbReference type="GO" id="GO:0006285">
    <property type="term" value="P:base-excision repair, AP site formation"/>
    <property type="evidence" value="ECO:0007669"/>
    <property type="project" value="TreeGrafter"/>
</dbReference>
<dbReference type="GO" id="GO:0006307">
    <property type="term" value="P:DNA alkylation repair"/>
    <property type="evidence" value="ECO:0007669"/>
    <property type="project" value="TreeGrafter"/>
</dbReference>
<proteinExistence type="inferred from homology"/>
<feature type="domain" description="HhH-GPD" evidence="5">
    <location>
        <begin position="190"/>
        <end position="345"/>
    </location>
</feature>
<dbReference type="GO" id="GO:0032131">
    <property type="term" value="F:alkylated DNA binding"/>
    <property type="evidence" value="ECO:0007669"/>
    <property type="project" value="TreeGrafter"/>
</dbReference>
<evidence type="ECO:0000259" key="5">
    <source>
        <dbReference type="SMART" id="SM00478"/>
    </source>
</evidence>
<dbReference type="FunFam" id="1.10.1670.40:FF:000001">
    <property type="entry name" value="Probable DNA-3-methyladenine glycosylase 2"/>
    <property type="match status" value="1"/>
</dbReference>
<dbReference type="Pfam" id="PF00730">
    <property type="entry name" value="HhH-GPD"/>
    <property type="match status" value="1"/>
</dbReference>
<gene>
    <name evidence="6" type="primary">mag1_0</name>
    <name evidence="6" type="ORF">g.95835</name>
</gene>
<feature type="region of interest" description="Disordered" evidence="4">
    <location>
        <begin position="1"/>
        <end position="106"/>
    </location>
</feature>
<evidence type="ECO:0000256" key="1">
    <source>
        <dbReference type="ARBA" id="ARBA00010817"/>
    </source>
</evidence>
<feature type="region of interest" description="Disordered" evidence="4">
    <location>
        <begin position="385"/>
        <end position="427"/>
    </location>
</feature>
<feature type="compositionally biased region" description="Polar residues" evidence="4">
    <location>
        <begin position="45"/>
        <end position="54"/>
    </location>
</feature>
<comment type="similarity">
    <text evidence="1">Belongs to the alkylbase DNA glycosidase AlkA family.</text>
</comment>
<feature type="compositionally biased region" description="Basic residues" evidence="4">
    <location>
        <begin position="393"/>
        <end position="409"/>
    </location>
</feature>
<dbReference type="PANTHER" id="PTHR43003">
    <property type="entry name" value="DNA-3-METHYLADENINE GLYCOSYLASE"/>
    <property type="match status" value="1"/>
</dbReference>
<protein>
    <submittedName>
        <fullName evidence="6">DNA-3-methyladenine glycosylase 1</fullName>
    </submittedName>
</protein>
<dbReference type="AlphaFoldDB" id="A0A1D1Y3U6"/>
<organism evidence="6">
    <name type="scientific">Anthurium amnicola</name>
    <dbReference type="NCBI Taxonomy" id="1678845"/>
    <lineage>
        <taxon>Eukaryota</taxon>
        <taxon>Viridiplantae</taxon>
        <taxon>Streptophyta</taxon>
        <taxon>Embryophyta</taxon>
        <taxon>Tracheophyta</taxon>
        <taxon>Spermatophyta</taxon>
        <taxon>Magnoliopsida</taxon>
        <taxon>Liliopsida</taxon>
        <taxon>Araceae</taxon>
        <taxon>Pothoideae</taxon>
        <taxon>Potheae</taxon>
        <taxon>Anthurium</taxon>
    </lineage>
</organism>
<dbReference type="GO" id="GO:0005634">
    <property type="term" value="C:nucleus"/>
    <property type="evidence" value="ECO:0007669"/>
    <property type="project" value="TreeGrafter"/>
</dbReference>
<keyword evidence="2" id="KW-0227">DNA damage</keyword>
<evidence type="ECO:0000313" key="6">
    <source>
        <dbReference type="EMBL" id="JAT49324.1"/>
    </source>
</evidence>
<dbReference type="Gene3D" id="1.10.1670.40">
    <property type="match status" value="1"/>
</dbReference>
<dbReference type="EMBL" id="GDJX01018612">
    <property type="protein sequence ID" value="JAT49324.1"/>
    <property type="molecule type" value="Transcribed_RNA"/>
</dbReference>
<feature type="compositionally biased region" description="Low complexity" evidence="4">
    <location>
        <begin position="27"/>
        <end position="37"/>
    </location>
</feature>
<dbReference type="GO" id="GO:0032993">
    <property type="term" value="C:protein-DNA complex"/>
    <property type="evidence" value="ECO:0007669"/>
    <property type="project" value="TreeGrafter"/>
</dbReference>
<keyword evidence="3" id="KW-0234">DNA repair</keyword>
<dbReference type="InterPro" id="IPR051912">
    <property type="entry name" value="Alkylbase_DNA_Glycosylase/TA"/>
</dbReference>
<dbReference type="InterPro" id="IPR003265">
    <property type="entry name" value="HhH-GPD_domain"/>
</dbReference>